<evidence type="ECO:0000313" key="2">
    <source>
        <dbReference type="EMBL" id="GBF80650.1"/>
    </source>
</evidence>
<dbReference type="Proteomes" id="UP000287247">
    <property type="component" value="Unassembled WGS sequence"/>
</dbReference>
<organism evidence="2 3">
    <name type="scientific">Aphanothece sacrum FPU1</name>
    <dbReference type="NCBI Taxonomy" id="1920663"/>
    <lineage>
        <taxon>Bacteria</taxon>
        <taxon>Bacillati</taxon>
        <taxon>Cyanobacteriota</taxon>
        <taxon>Cyanophyceae</taxon>
        <taxon>Oscillatoriophycideae</taxon>
        <taxon>Chroococcales</taxon>
        <taxon>Aphanothecaceae</taxon>
        <taxon>Aphanothece</taxon>
    </lineage>
</organism>
<evidence type="ECO:0000313" key="3">
    <source>
        <dbReference type="Proteomes" id="UP000287247"/>
    </source>
</evidence>
<protein>
    <recommendedName>
        <fullName evidence="1">HigA2-like helix-turn-helix domain-containing protein</fullName>
    </recommendedName>
</protein>
<comment type="caution">
    <text evidence="2">The sequence shown here is derived from an EMBL/GenBank/DDBJ whole genome shotgun (WGS) entry which is preliminary data.</text>
</comment>
<dbReference type="SUPFAM" id="SSF47413">
    <property type="entry name" value="lambda repressor-like DNA-binding domains"/>
    <property type="match status" value="1"/>
</dbReference>
<dbReference type="InterPro" id="IPR010982">
    <property type="entry name" value="Lambda_DNA-bd_dom_sf"/>
</dbReference>
<evidence type="ECO:0000259" key="1">
    <source>
        <dbReference type="Pfam" id="PF13744"/>
    </source>
</evidence>
<dbReference type="CDD" id="cd00093">
    <property type="entry name" value="HTH_XRE"/>
    <property type="match status" value="1"/>
</dbReference>
<dbReference type="GO" id="GO:0003677">
    <property type="term" value="F:DNA binding"/>
    <property type="evidence" value="ECO:0007669"/>
    <property type="project" value="InterPro"/>
</dbReference>
<dbReference type="Gene3D" id="1.10.260.40">
    <property type="entry name" value="lambda repressor-like DNA-binding domains"/>
    <property type="match status" value="1"/>
</dbReference>
<dbReference type="InterPro" id="IPR039554">
    <property type="entry name" value="HigA2-like_HTH"/>
</dbReference>
<feature type="domain" description="HigA2-like helix-turn-helix" evidence="1">
    <location>
        <begin position="16"/>
        <end position="96"/>
    </location>
</feature>
<gene>
    <name evidence="2" type="ORF">AsFPU1_2054</name>
</gene>
<accession>A0A401IHH2</accession>
<dbReference type="RefSeq" id="WP_124970179.1">
    <property type="nucleotide sequence ID" value="NZ_BDQK01000013.1"/>
</dbReference>
<reference evidence="3" key="1">
    <citation type="submission" date="2017-05" db="EMBL/GenBank/DDBJ databases">
        <title>Physiological properties and genetic analysis related to exopolysaccharide production of fresh-water unicellular cyanobacterium Aphanothece sacrum, Suizenji Nori, that has been cultured as a food source in Japan.</title>
        <authorList>
            <person name="Kanesaki Y."/>
            <person name="Yoshikawa S."/>
            <person name="Ohki K."/>
        </authorList>
    </citation>
    <scope>NUCLEOTIDE SEQUENCE [LARGE SCALE GENOMIC DNA]</scope>
    <source>
        <strain evidence="3">FPU1</strain>
    </source>
</reference>
<dbReference type="AlphaFoldDB" id="A0A401IHH2"/>
<dbReference type="EMBL" id="BDQK01000013">
    <property type="protein sequence ID" value="GBF80650.1"/>
    <property type="molecule type" value="Genomic_DNA"/>
</dbReference>
<dbReference type="OrthoDB" id="9795596at2"/>
<sequence>MTLSHSIDITIGKDNIFEDLGFSREEALNLKIRADLMLTLRSFIKEKGWTQQEAAVFFEETQPRISNLMNGEISRFSVDKLLNLLGKAAIEVKLEVFYNRQYT</sequence>
<dbReference type="Pfam" id="PF13744">
    <property type="entry name" value="HTH_37"/>
    <property type="match status" value="1"/>
</dbReference>
<proteinExistence type="predicted"/>
<name>A0A401IHH2_APHSA</name>
<keyword evidence="3" id="KW-1185">Reference proteome</keyword>
<dbReference type="InterPro" id="IPR001387">
    <property type="entry name" value="Cro/C1-type_HTH"/>
</dbReference>